<name>A0AA38U3S0_9AGAR</name>
<protein>
    <submittedName>
        <fullName evidence="1">Uncharacterized protein</fullName>
    </submittedName>
</protein>
<dbReference type="Proteomes" id="UP001163846">
    <property type="component" value="Unassembled WGS sequence"/>
</dbReference>
<dbReference type="AlphaFoldDB" id="A0AA38U3S0"/>
<accession>A0AA38U3S0</accession>
<gene>
    <name evidence="1" type="ORF">F5878DRAFT_667296</name>
</gene>
<dbReference type="EMBL" id="MU807295">
    <property type="protein sequence ID" value="KAJ3831691.1"/>
    <property type="molecule type" value="Genomic_DNA"/>
</dbReference>
<keyword evidence="2" id="KW-1185">Reference proteome</keyword>
<organism evidence="1 2">
    <name type="scientific">Lentinula raphanica</name>
    <dbReference type="NCBI Taxonomy" id="153919"/>
    <lineage>
        <taxon>Eukaryota</taxon>
        <taxon>Fungi</taxon>
        <taxon>Dikarya</taxon>
        <taxon>Basidiomycota</taxon>
        <taxon>Agaricomycotina</taxon>
        <taxon>Agaricomycetes</taxon>
        <taxon>Agaricomycetidae</taxon>
        <taxon>Agaricales</taxon>
        <taxon>Marasmiineae</taxon>
        <taxon>Omphalotaceae</taxon>
        <taxon>Lentinula</taxon>
    </lineage>
</organism>
<evidence type="ECO:0000313" key="1">
    <source>
        <dbReference type="EMBL" id="KAJ3831691.1"/>
    </source>
</evidence>
<reference evidence="1" key="1">
    <citation type="submission" date="2022-08" db="EMBL/GenBank/DDBJ databases">
        <authorList>
            <consortium name="DOE Joint Genome Institute"/>
            <person name="Min B."/>
            <person name="Riley R."/>
            <person name="Sierra-Patev S."/>
            <person name="Naranjo-Ortiz M."/>
            <person name="Looney B."/>
            <person name="Konkel Z."/>
            <person name="Slot J.C."/>
            <person name="Sakamoto Y."/>
            <person name="Steenwyk J.L."/>
            <person name="Rokas A."/>
            <person name="Carro J."/>
            <person name="Camarero S."/>
            <person name="Ferreira P."/>
            <person name="Molpeceres G."/>
            <person name="Ruiz-Duenas F.J."/>
            <person name="Serrano A."/>
            <person name="Henrissat B."/>
            <person name="Drula E."/>
            <person name="Hughes K.W."/>
            <person name="Mata J.L."/>
            <person name="Ishikawa N.K."/>
            <person name="Vargas-Isla R."/>
            <person name="Ushijima S."/>
            <person name="Smith C.A."/>
            <person name="Ahrendt S."/>
            <person name="Andreopoulos W."/>
            <person name="He G."/>
            <person name="Labutti K."/>
            <person name="Lipzen A."/>
            <person name="Ng V."/>
            <person name="Sandor L."/>
            <person name="Barry K."/>
            <person name="Martinez A.T."/>
            <person name="Xiao Y."/>
            <person name="Gibbons J.G."/>
            <person name="Terashima K."/>
            <person name="Hibbett D.S."/>
            <person name="Grigoriev I.V."/>
        </authorList>
    </citation>
    <scope>NUCLEOTIDE SEQUENCE</scope>
    <source>
        <strain evidence="1">TFB9207</strain>
    </source>
</reference>
<sequence length="440" mass="48964">MLDYGLLSRYTSPHRSFATHQLIRSPISIRQVLVVHRIFSPSDLPGRSNPSALFDDFNMLCFSFNRRSSLKFIALFILVPIAVVTSAPATGGPSGSNELKSVIVSFPTELQNAYPLALLKDDRTTLEALVKHAIAVDVKHLMQLPNGRKDLSGEDVDLQGSMTLFRDPATKKYVVPYEVSSISSVGETRVFNDMVLEMWFVANSGKPKVQLKRKIKGKLSRKDVSKPEIAVKSYFVAANFDTDPVEGAERLGLRGVYEGLLDYSECLSSAVVTELGKAIDVVEEDVTAIGYPRVWATSERYIVPYKVEYFAQQEHSYDGGRLEVLKPKKGETEKGKAALEVYRMEGKNVAKVITNSKSRTATILIQIAELGVEAEDSPTDPNRFSKLMKFITRKDDWETGPNVREFLADYRARGDESHVDELEELVYSQSGVPSVLPSTP</sequence>
<proteinExistence type="predicted"/>
<comment type="caution">
    <text evidence="1">The sequence shown here is derived from an EMBL/GenBank/DDBJ whole genome shotgun (WGS) entry which is preliminary data.</text>
</comment>
<evidence type="ECO:0000313" key="2">
    <source>
        <dbReference type="Proteomes" id="UP001163846"/>
    </source>
</evidence>